<evidence type="ECO:0000313" key="2">
    <source>
        <dbReference type="EMBL" id="MBT1704064.1"/>
    </source>
</evidence>
<name>A0ABS5VRI9_9BACT</name>
<organism evidence="2 3">
    <name type="scientific">Chryseosolibacter indicus</name>
    <dbReference type="NCBI Taxonomy" id="2782351"/>
    <lineage>
        <taxon>Bacteria</taxon>
        <taxon>Pseudomonadati</taxon>
        <taxon>Bacteroidota</taxon>
        <taxon>Cytophagia</taxon>
        <taxon>Cytophagales</taxon>
        <taxon>Chryseotaleaceae</taxon>
        <taxon>Chryseosolibacter</taxon>
    </lineage>
</organism>
<feature type="transmembrane region" description="Helical" evidence="1">
    <location>
        <begin position="214"/>
        <end position="231"/>
    </location>
</feature>
<keyword evidence="1" id="KW-0812">Transmembrane</keyword>
<feature type="transmembrane region" description="Helical" evidence="1">
    <location>
        <begin position="237"/>
        <end position="259"/>
    </location>
</feature>
<protein>
    <submittedName>
        <fullName evidence="2">Uncharacterized protein</fullName>
    </submittedName>
</protein>
<dbReference type="EMBL" id="JAHESD010000024">
    <property type="protein sequence ID" value="MBT1704064.1"/>
    <property type="molecule type" value="Genomic_DNA"/>
</dbReference>
<proteinExistence type="predicted"/>
<gene>
    <name evidence="2" type="ORF">KK060_12290</name>
</gene>
<dbReference type="Proteomes" id="UP000772618">
    <property type="component" value="Unassembled WGS sequence"/>
</dbReference>
<evidence type="ECO:0000313" key="3">
    <source>
        <dbReference type="Proteomes" id="UP000772618"/>
    </source>
</evidence>
<dbReference type="RefSeq" id="WP_254154026.1">
    <property type="nucleotide sequence ID" value="NZ_JAHESD010000024.1"/>
</dbReference>
<keyword evidence="1" id="KW-1133">Transmembrane helix</keyword>
<sequence length="328" mass="37989">MYGILDTDIKVITDNLIIIKGGAYNDIKKALRQWIQLYLKDLQDGLTFELYKNGRGSHIIQADRRLDNERFYYLINYLNYPENINYRIEIEGFTIGKANNVLKDKQLLVYFSSIDKESDSVFVTTSENENFRIDFNGKITDTREKRIFQVPAELNLDNPETINVSQKQISRNTIKTNETCADKRFNVLLLIVVSLFTIGIIIKQIDNHTFAKYSLFYGMGIGLWFFGDYKLLQSDKHYIYCLIIAICYLVVAIVFVGGFNKHILDYGALHPIAVLLIQKPTRFLYKLVFNREPVVDRPPPSFWDVVYIGVLFLALTVLPFLIIHGLVK</sequence>
<keyword evidence="3" id="KW-1185">Reference proteome</keyword>
<feature type="transmembrane region" description="Helical" evidence="1">
    <location>
        <begin position="185"/>
        <end position="202"/>
    </location>
</feature>
<accession>A0ABS5VRI9</accession>
<feature type="transmembrane region" description="Helical" evidence="1">
    <location>
        <begin position="305"/>
        <end position="327"/>
    </location>
</feature>
<reference evidence="2 3" key="1">
    <citation type="submission" date="2021-05" db="EMBL/GenBank/DDBJ databases">
        <title>A Polyphasic approach of four new species of the genus Ohtaekwangia: Ohtaekwangia histidinii sp. nov., Ohtaekwangia cretensis sp. nov., Ohtaekwangia indiensis sp. nov., Ohtaekwangia reichenbachii sp. nov. from diverse environment.</title>
        <authorList>
            <person name="Octaviana S."/>
        </authorList>
    </citation>
    <scope>NUCLEOTIDE SEQUENCE [LARGE SCALE GENOMIC DNA]</scope>
    <source>
        <strain evidence="2 3">PWU20</strain>
    </source>
</reference>
<comment type="caution">
    <text evidence="2">The sequence shown here is derived from an EMBL/GenBank/DDBJ whole genome shotgun (WGS) entry which is preliminary data.</text>
</comment>
<keyword evidence="1" id="KW-0472">Membrane</keyword>
<evidence type="ECO:0000256" key="1">
    <source>
        <dbReference type="SAM" id="Phobius"/>
    </source>
</evidence>